<dbReference type="Proteomes" id="UP000504610">
    <property type="component" value="Chromosome 6"/>
</dbReference>
<dbReference type="RefSeq" id="XP_056844666.1">
    <property type="nucleotide sequence ID" value="XM_056988686.1"/>
</dbReference>
<keyword evidence="2" id="KW-0732">Signal</keyword>
<protein>
    <submittedName>
        <fullName evidence="4">Uncharacterized protein LOC108811312</fullName>
    </submittedName>
</protein>
<dbReference type="PANTHER" id="PTHR33592:SF9">
    <property type="entry name" value="TRANSMEMBRANE PROTEIN"/>
    <property type="match status" value="1"/>
</dbReference>
<evidence type="ECO:0000313" key="3">
    <source>
        <dbReference type="Proteomes" id="UP000504610"/>
    </source>
</evidence>
<evidence type="ECO:0000313" key="4">
    <source>
        <dbReference type="RefSeq" id="XP_056844666.1"/>
    </source>
</evidence>
<dbReference type="KEGG" id="rsz:108811312"/>
<dbReference type="OrthoDB" id="1065005at2759"/>
<feature type="region of interest" description="Disordered" evidence="1">
    <location>
        <begin position="52"/>
        <end position="72"/>
    </location>
</feature>
<accession>A0A9W3BZM3</accession>
<sequence length="72" mass="7801">MMMKKGVIIGVVLLALFMIFTHAKQVGATRLLRTNFDSEIRFVFESLQKGPVPGSGRNGCSHIPKGSGKCHG</sequence>
<evidence type="ECO:0000256" key="1">
    <source>
        <dbReference type="SAM" id="MobiDB-lite"/>
    </source>
</evidence>
<dbReference type="GeneID" id="108811312"/>
<reference evidence="3" key="1">
    <citation type="journal article" date="2019" name="Database">
        <title>The radish genome database (RadishGD): an integrated information resource for radish genomics.</title>
        <authorList>
            <person name="Yu H.J."/>
            <person name="Baek S."/>
            <person name="Lee Y.J."/>
            <person name="Cho A."/>
            <person name="Mun J.H."/>
        </authorList>
    </citation>
    <scope>NUCLEOTIDE SEQUENCE [LARGE SCALE GENOMIC DNA]</scope>
    <source>
        <strain evidence="3">cv. WK10039</strain>
    </source>
</reference>
<organism evidence="3 4">
    <name type="scientific">Raphanus sativus</name>
    <name type="common">Radish</name>
    <name type="synonym">Raphanus raphanistrum var. sativus</name>
    <dbReference type="NCBI Taxonomy" id="3726"/>
    <lineage>
        <taxon>Eukaryota</taxon>
        <taxon>Viridiplantae</taxon>
        <taxon>Streptophyta</taxon>
        <taxon>Embryophyta</taxon>
        <taxon>Tracheophyta</taxon>
        <taxon>Spermatophyta</taxon>
        <taxon>Magnoliopsida</taxon>
        <taxon>eudicotyledons</taxon>
        <taxon>Gunneridae</taxon>
        <taxon>Pentapetalae</taxon>
        <taxon>rosids</taxon>
        <taxon>malvids</taxon>
        <taxon>Brassicales</taxon>
        <taxon>Brassicaceae</taxon>
        <taxon>Brassiceae</taxon>
        <taxon>Raphanus</taxon>
    </lineage>
</organism>
<dbReference type="PANTHER" id="PTHR33592">
    <property type="entry name" value="TRANSMEMBRANE PROTEIN"/>
    <property type="match status" value="1"/>
</dbReference>
<proteinExistence type="predicted"/>
<keyword evidence="3" id="KW-1185">Reference proteome</keyword>
<feature type="chain" id="PRO_5040958098" evidence="2">
    <location>
        <begin position="24"/>
        <end position="72"/>
    </location>
</feature>
<name>A0A9W3BZM3_RAPSA</name>
<feature type="signal peptide" evidence="2">
    <location>
        <begin position="1"/>
        <end position="23"/>
    </location>
</feature>
<reference evidence="4" key="2">
    <citation type="submission" date="2025-08" db="UniProtKB">
        <authorList>
            <consortium name="RefSeq"/>
        </authorList>
    </citation>
    <scope>IDENTIFICATION</scope>
    <source>
        <tissue evidence="4">Leaf</tissue>
    </source>
</reference>
<evidence type="ECO:0000256" key="2">
    <source>
        <dbReference type="SAM" id="SignalP"/>
    </source>
</evidence>
<gene>
    <name evidence="4" type="primary">LOC108811312</name>
</gene>
<dbReference type="AlphaFoldDB" id="A0A9W3BZM3"/>